<dbReference type="GO" id="GO:0005524">
    <property type="term" value="F:ATP binding"/>
    <property type="evidence" value="ECO:0007669"/>
    <property type="project" value="UniProtKB-KW"/>
</dbReference>
<dbReference type="PANTHER" id="PTHR30050">
    <property type="entry name" value="CHROMOSOMAL REPLICATION INITIATOR PROTEIN DNAA"/>
    <property type="match status" value="1"/>
</dbReference>
<dbReference type="Proteomes" id="UP000886824">
    <property type="component" value="Unassembled WGS sequence"/>
</dbReference>
<dbReference type="EMBL" id="DXCX01000031">
    <property type="protein sequence ID" value="HIY72941.1"/>
    <property type="molecule type" value="Genomic_DNA"/>
</dbReference>
<dbReference type="InterPro" id="IPR027417">
    <property type="entry name" value="P-loop_NTPase"/>
</dbReference>
<keyword evidence="1" id="KW-0175">Coiled coil</keyword>
<keyword evidence="3" id="KW-0547">Nucleotide-binding</keyword>
<keyword evidence="3" id="KW-0067">ATP-binding</keyword>
<dbReference type="InterPro" id="IPR003593">
    <property type="entry name" value="AAA+_ATPase"/>
</dbReference>
<dbReference type="AlphaFoldDB" id="A0A9D2CCK4"/>
<evidence type="ECO:0000313" key="3">
    <source>
        <dbReference type="EMBL" id="HIY72941.1"/>
    </source>
</evidence>
<dbReference type="InterPro" id="IPR002611">
    <property type="entry name" value="IstB_ATP-bd"/>
</dbReference>
<evidence type="ECO:0000259" key="2">
    <source>
        <dbReference type="SMART" id="SM00382"/>
    </source>
</evidence>
<proteinExistence type="predicted"/>
<dbReference type="SMART" id="SM00382">
    <property type="entry name" value="AAA"/>
    <property type="match status" value="1"/>
</dbReference>
<dbReference type="GO" id="GO:0006260">
    <property type="term" value="P:DNA replication"/>
    <property type="evidence" value="ECO:0007669"/>
    <property type="project" value="TreeGrafter"/>
</dbReference>
<dbReference type="Gene3D" id="3.40.50.300">
    <property type="entry name" value="P-loop containing nucleotide triphosphate hydrolases"/>
    <property type="match status" value="1"/>
</dbReference>
<dbReference type="NCBIfam" id="NF005992">
    <property type="entry name" value="PRK08116.1"/>
    <property type="match status" value="1"/>
</dbReference>
<protein>
    <submittedName>
        <fullName evidence="3">ATP-binding protein</fullName>
    </submittedName>
</protein>
<reference evidence="3" key="2">
    <citation type="submission" date="2021-04" db="EMBL/GenBank/DDBJ databases">
        <authorList>
            <person name="Gilroy R."/>
        </authorList>
    </citation>
    <scope>NUCLEOTIDE SEQUENCE</scope>
    <source>
        <strain evidence="3">CHK33-7979</strain>
    </source>
</reference>
<evidence type="ECO:0000256" key="1">
    <source>
        <dbReference type="SAM" id="Coils"/>
    </source>
</evidence>
<name>A0A9D2CCK4_9FIRM</name>
<feature type="coiled-coil region" evidence="1">
    <location>
        <begin position="53"/>
        <end position="85"/>
    </location>
</feature>
<dbReference type="PANTHER" id="PTHR30050:SF4">
    <property type="entry name" value="ATP-BINDING PROTEIN RV3427C IN INSERTION SEQUENCE-RELATED"/>
    <property type="match status" value="1"/>
</dbReference>
<evidence type="ECO:0000313" key="4">
    <source>
        <dbReference type="Proteomes" id="UP000886824"/>
    </source>
</evidence>
<dbReference type="SUPFAM" id="SSF52540">
    <property type="entry name" value="P-loop containing nucleoside triphosphate hydrolases"/>
    <property type="match status" value="1"/>
</dbReference>
<gene>
    <name evidence="3" type="ORF">H9826_03035</name>
</gene>
<comment type="caution">
    <text evidence="3">The sequence shown here is derived from an EMBL/GenBank/DDBJ whole genome shotgun (WGS) entry which is preliminary data.</text>
</comment>
<dbReference type="Pfam" id="PF01695">
    <property type="entry name" value="IstB_IS21"/>
    <property type="match status" value="1"/>
</dbReference>
<reference evidence="3" key="1">
    <citation type="journal article" date="2021" name="PeerJ">
        <title>Extensive microbial diversity within the chicken gut microbiome revealed by metagenomics and culture.</title>
        <authorList>
            <person name="Gilroy R."/>
            <person name="Ravi A."/>
            <person name="Getino M."/>
            <person name="Pursley I."/>
            <person name="Horton D.L."/>
            <person name="Alikhan N.F."/>
            <person name="Baker D."/>
            <person name="Gharbi K."/>
            <person name="Hall N."/>
            <person name="Watson M."/>
            <person name="Adriaenssens E.M."/>
            <person name="Foster-Nyarko E."/>
            <person name="Jarju S."/>
            <person name="Secka A."/>
            <person name="Antonio M."/>
            <person name="Oren A."/>
            <person name="Chaudhuri R.R."/>
            <person name="La Ragione R."/>
            <person name="Hildebrand F."/>
            <person name="Pallen M.J."/>
        </authorList>
    </citation>
    <scope>NUCLEOTIDE SEQUENCE</scope>
    <source>
        <strain evidence="3">CHK33-7979</strain>
    </source>
</reference>
<organism evidence="3 4">
    <name type="scientific">Candidatus Intestinimonas merdavium</name>
    <dbReference type="NCBI Taxonomy" id="2838622"/>
    <lineage>
        <taxon>Bacteria</taxon>
        <taxon>Bacillati</taxon>
        <taxon>Bacillota</taxon>
        <taxon>Clostridia</taxon>
        <taxon>Eubacteriales</taxon>
        <taxon>Intestinimonas</taxon>
    </lineage>
</organism>
<accession>A0A9D2CCK4</accession>
<sequence>MNIDLGRLMSTKEEPGDYVGSDGLLYCGKCHTPKQMRLSFDPATRGKKQTLVHTACKCQKEAAEAERKRAERERFQQDMARRREDGISCPDGLRHTFAEDDGAKPRISDACRRYVERWEEMRAENIGILFYGTVGTGKSFFSSCIGNALLEKQVPVAATNFPRLLNLLQGTMDRQKLLDRLSIYKLLIIDDLGVERDSPYAAEQIFNIIDARASSRLPVIVTTNLTLEELEHPTSMQYARIYDRVLDMCPMPIKMVGQSRRKGNAERRKRLAQQILLE</sequence>
<dbReference type="CDD" id="cd00009">
    <property type="entry name" value="AAA"/>
    <property type="match status" value="1"/>
</dbReference>
<feature type="domain" description="AAA+ ATPase" evidence="2">
    <location>
        <begin position="124"/>
        <end position="252"/>
    </location>
</feature>